<evidence type="ECO:0000313" key="2">
    <source>
        <dbReference type="EMBL" id="KPL85522.1"/>
    </source>
</evidence>
<reference evidence="3 4" key="1">
    <citation type="submission" date="2015-07" db="EMBL/GenBank/DDBJ databases">
        <title>Whole genome sequence of Herpetosiphon geysericola DSM 7119.</title>
        <authorList>
            <person name="Hemp J."/>
            <person name="Ward L.M."/>
            <person name="Pace L.A."/>
            <person name="Fischer W.W."/>
        </authorList>
    </citation>
    <scope>NUCLEOTIDE SEQUENCE [LARGE SCALE GENOMIC DNA]</scope>
    <source>
        <strain evidence="3 4">DSM 7119</strain>
    </source>
</reference>
<dbReference type="InterPro" id="IPR007047">
    <property type="entry name" value="Flp_Fap"/>
</dbReference>
<accession>A0A0P6Y739</accession>
<dbReference type="AlphaFoldDB" id="A0A0P6Y739"/>
<protein>
    <submittedName>
        <fullName evidence="3">Pilus assembly protein</fullName>
    </submittedName>
</protein>
<dbReference type="Proteomes" id="UP000050277">
    <property type="component" value="Unassembled WGS sequence"/>
</dbReference>
<proteinExistence type="predicted"/>
<keyword evidence="4" id="KW-1185">Reference proteome</keyword>
<dbReference type="EMBL" id="LGKP01000025">
    <property type="protein sequence ID" value="KPL85523.1"/>
    <property type="molecule type" value="Genomic_DNA"/>
</dbReference>
<keyword evidence="1" id="KW-0812">Transmembrane</keyword>
<evidence type="ECO:0000256" key="1">
    <source>
        <dbReference type="SAM" id="Phobius"/>
    </source>
</evidence>
<dbReference type="EMBL" id="LGKP01000025">
    <property type="protein sequence ID" value="KPL85522.1"/>
    <property type="molecule type" value="Genomic_DNA"/>
</dbReference>
<name>A0A0P6Y739_9CHLR</name>
<keyword evidence="1" id="KW-1133">Transmembrane helix</keyword>
<comment type="caution">
    <text evidence="3">The sequence shown here is derived from an EMBL/GenBank/DDBJ whole genome shotgun (WGS) entry which is preliminary data.</text>
</comment>
<feature type="transmembrane region" description="Helical" evidence="1">
    <location>
        <begin position="14"/>
        <end position="35"/>
    </location>
</feature>
<dbReference type="Pfam" id="PF04964">
    <property type="entry name" value="Flp_Fap"/>
    <property type="match status" value="1"/>
</dbReference>
<keyword evidence="1" id="KW-0472">Membrane</keyword>
<organism evidence="3 4">
    <name type="scientific">Herpetosiphon geysericola</name>
    <dbReference type="NCBI Taxonomy" id="70996"/>
    <lineage>
        <taxon>Bacteria</taxon>
        <taxon>Bacillati</taxon>
        <taxon>Chloroflexota</taxon>
        <taxon>Chloroflexia</taxon>
        <taxon>Herpetosiphonales</taxon>
        <taxon>Herpetosiphonaceae</taxon>
        <taxon>Herpetosiphon</taxon>
    </lineage>
</organism>
<gene>
    <name evidence="2" type="ORF">SE18_18065</name>
    <name evidence="3" type="ORF">SE18_18070</name>
</gene>
<dbReference type="PATRIC" id="fig|70996.4.peg.489"/>
<dbReference type="STRING" id="70996.SE18_18065"/>
<sequence>MFRSFFAKEEGQGLVEYALILALIAIVVIAVLTLLGKNVNNKLNTVSDALK</sequence>
<evidence type="ECO:0000313" key="3">
    <source>
        <dbReference type="EMBL" id="KPL85523.1"/>
    </source>
</evidence>
<evidence type="ECO:0000313" key="4">
    <source>
        <dbReference type="Proteomes" id="UP000050277"/>
    </source>
</evidence>
<dbReference type="RefSeq" id="WP_054535848.1">
    <property type="nucleotide sequence ID" value="NZ_LGKP01000025.1"/>
</dbReference>